<gene>
    <name evidence="1" type="ORF">BDN72DRAFT_849307</name>
</gene>
<evidence type="ECO:0000313" key="2">
    <source>
        <dbReference type="Proteomes" id="UP000308600"/>
    </source>
</evidence>
<name>A0ACD3A8K4_9AGAR</name>
<accession>A0ACD3A8K4</accession>
<evidence type="ECO:0000313" key="1">
    <source>
        <dbReference type="EMBL" id="TFK61871.1"/>
    </source>
</evidence>
<keyword evidence="2" id="KW-1185">Reference proteome</keyword>
<sequence>MFKALASAVLVASLMAQSAFAADCSRSYTVQDGDICDGISAAQNVSTYQLAVVNNGVIDNSCSNLSSNTTICLGWTGEDCSTTYTVEEDDTCEGIQTAYGVNSTILYLNNPQINEECDNIYIGEVRVWFIFSSV</sequence>
<dbReference type="Proteomes" id="UP000308600">
    <property type="component" value="Unassembled WGS sequence"/>
</dbReference>
<organism evidence="1 2">
    <name type="scientific">Pluteus cervinus</name>
    <dbReference type="NCBI Taxonomy" id="181527"/>
    <lineage>
        <taxon>Eukaryota</taxon>
        <taxon>Fungi</taxon>
        <taxon>Dikarya</taxon>
        <taxon>Basidiomycota</taxon>
        <taxon>Agaricomycotina</taxon>
        <taxon>Agaricomycetes</taxon>
        <taxon>Agaricomycetidae</taxon>
        <taxon>Agaricales</taxon>
        <taxon>Pluteineae</taxon>
        <taxon>Pluteaceae</taxon>
        <taxon>Pluteus</taxon>
    </lineage>
</organism>
<protein>
    <submittedName>
        <fullName evidence="1">Uncharacterized protein</fullName>
    </submittedName>
</protein>
<proteinExistence type="predicted"/>
<dbReference type="EMBL" id="ML208623">
    <property type="protein sequence ID" value="TFK61871.1"/>
    <property type="molecule type" value="Genomic_DNA"/>
</dbReference>
<reference evidence="1 2" key="1">
    <citation type="journal article" date="2019" name="Nat. Ecol. Evol.">
        <title>Megaphylogeny resolves global patterns of mushroom evolution.</title>
        <authorList>
            <person name="Varga T."/>
            <person name="Krizsan K."/>
            <person name="Foldi C."/>
            <person name="Dima B."/>
            <person name="Sanchez-Garcia M."/>
            <person name="Sanchez-Ramirez S."/>
            <person name="Szollosi G.J."/>
            <person name="Szarkandi J.G."/>
            <person name="Papp V."/>
            <person name="Albert L."/>
            <person name="Andreopoulos W."/>
            <person name="Angelini C."/>
            <person name="Antonin V."/>
            <person name="Barry K.W."/>
            <person name="Bougher N.L."/>
            <person name="Buchanan P."/>
            <person name="Buyck B."/>
            <person name="Bense V."/>
            <person name="Catcheside P."/>
            <person name="Chovatia M."/>
            <person name="Cooper J."/>
            <person name="Damon W."/>
            <person name="Desjardin D."/>
            <person name="Finy P."/>
            <person name="Geml J."/>
            <person name="Haridas S."/>
            <person name="Hughes K."/>
            <person name="Justo A."/>
            <person name="Karasinski D."/>
            <person name="Kautmanova I."/>
            <person name="Kiss B."/>
            <person name="Kocsube S."/>
            <person name="Kotiranta H."/>
            <person name="LaButti K.M."/>
            <person name="Lechner B.E."/>
            <person name="Liimatainen K."/>
            <person name="Lipzen A."/>
            <person name="Lukacs Z."/>
            <person name="Mihaltcheva S."/>
            <person name="Morgado L.N."/>
            <person name="Niskanen T."/>
            <person name="Noordeloos M.E."/>
            <person name="Ohm R.A."/>
            <person name="Ortiz-Santana B."/>
            <person name="Ovrebo C."/>
            <person name="Racz N."/>
            <person name="Riley R."/>
            <person name="Savchenko A."/>
            <person name="Shiryaev A."/>
            <person name="Soop K."/>
            <person name="Spirin V."/>
            <person name="Szebenyi C."/>
            <person name="Tomsovsky M."/>
            <person name="Tulloss R.E."/>
            <person name="Uehling J."/>
            <person name="Grigoriev I.V."/>
            <person name="Vagvolgyi C."/>
            <person name="Papp T."/>
            <person name="Martin F.M."/>
            <person name="Miettinen O."/>
            <person name="Hibbett D.S."/>
            <person name="Nagy L.G."/>
        </authorList>
    </citation>
    <scope>NUCLEOTIDE SEQUENCE [LARGE SCALE GENOMIC DNA]</scope>
    <source>
        <strain evidence="1 2">NL-1719</strain>
    </source>
</reference>